<feature type="region of interest" description="Disordered" evidence="1">
    <location>
        <begin position="157"/>
        <end position="180"/>
    </location>
</feature>
<feature type="region of interest" description="Disordered" evidence="1">
    <location>
        <begin position="99"/>
        <end position="127"/>
    </location>
</feature>
<evidence type="ECO:0008006" key="5">
    <source>
        <dbReference type="Google" id="ProtNLM"/>
    </source>
</evidence>
<evidence type="ECO:0000313" key="3">
    <source>
        <dbReference type="EMBL" id="RGP72478.1"/>
    </source>
</evidence>
<dbReference type="AlphaFoldDB" id="A0A395SJ87"/>
<feature type="chain" id="PRO_5017395835" description="Dynactin arp1 p25 subunit" evidence="2">
    <location>
        <begin position="19"/>
        <end position="208"/>
    </location>
</feature>
<organism evidence="3 4">
    <name type="scientific">Fusarium sporotrichioides</name>
    <dbReference type="NCBI Taxonomy" id="5514"/>
    <lineage>
        <taxon>Eukaryota</taxon>
        <taxon>Fungi</taxon>
        <taxon>Dikarya</taxon>
        <taxon>Ascomycota</taxon>
        <taxon>Pezizomycotina</taxon>
        <taxon>Sordariomycetes</taxon>
        <taxon>Hypocreomycetidae</taxon>
        <taxon>Hypocreales</taxon>
        <taxon>Nectriaceae</taxon>
        <taxon>Fusarium</taxon>
    </lineage>
</organism>
<feature type="compositionally biased region" description="Low complexity" evidence="1">
    <location>
        <begin position="157"/>
        <end position="170"/>
    </location>
</feature>
<dbReference type="Proteomes" id="UP000266152">
    <property type="component" value="Unassembled WGS sequence"/>
</dbReference>
<feature type="signal peptide" evidence="2">
    <location>
        <begin position="1"/>
        <end position="18"/>
    </location>
</feature>
<evidence type="ECO:0000313" key="4">
    <source>
        <dbReference type="Proteomes" id="UP000266152"/>
    </source>
</evidence>
<keyword evidence="2" id="KW-0732">Signal</keyword>
<reference evidence="3 4" key="1">
    <citation type="journal article" date="2018" name="PLoS Pathog.">
        <title>Evolution of structural diversity of trichothecenes, a family of toxins produced by plant pathogenic and entomopathogenic fungi.</title>
        <authorList>
            <person name="Proctor R.H."/>
            <person name="McCormick S.P."/>
            <person name="Kim H.S."/>
            <person name="Cardoza R.E."/>
            <person name="Stanley A.M."/>
            <person name="Lindo L."/>
            <person name="Kelly A."/>
            <person name="Brown D.W."/>
            <person name="Lee T."/>
            <person name="Vaughan M.M."/>
            <person name="Alexander N.J."/>
            <person name="Busman M."/>
            <person name="Gutierrez S."/>
        </authorList>
    </citation>
    <scope>NUCLEOTIDE SEQUENCE [LARGE SCALE GENOMIC DNA]</scope>
    <source>
        <strain evidence="3 4">NRRL 3299</strain>
    </source>
</reference>
<dbReference type="EMBL" id="PXOF01000034">
    <property type="protein sequence ID" value="RGP72478.1"/>
    <property type="molecule type" value="Genomic_DNA"/>
</dbReference>
<evidence type="ECO:0000256" key="1">
    <source>
        <dbReference type="SAM" id="MobiDB-lite"/>
    </source>
</evidence>
<gene>
    <name evidence="3" type="ORF">FSPOR_2689</name>
</gene>
<name>A0A395SJ87_FUSSP</name>
<accession>A0A395SJ87</accession>
<dbReference type="STRING" id="5514.A0A395SJ87"/>
<feature type="compositionally biased region" description="Low complexity" evidence="1">
    <location>
        <begin position="106"/>
        <end position="127"/>
    </location>
</feature>
<proteinExistence type="predicted"/>
<keyword evidence="4" id="KW-1185">Reference proteome</keyword>
<evidence type="ECO:0000256" key="2">
    <source>
        <dbReference type="SAM" id="SignalP"/>
    </source>
</evidence>
<comment type="caution">
    <text evidence="3">The sequence shown here is derived from an EMBL/GenBank/DDBJ whole genome shotgun (WGS) entry which is preliminary data.</text>
</comment>
<sequence>MRSLVAYTLLASATLTLAVDPRFEFPDTVPLVKRQQPGTPQYACHEDCGLLITLAREDKDFCDSQEWNDHYDECMECAETYGIWKYYGSGVSKVAEQCDLSPTPSPSGAAAEEPATTTTPGSGTTVPVKTTTEALAEVSSTIIAIESTVTTTYSATTATDVSSSDDSTAVNTPASTPEPSSVVVNGAAKHFEFTTAIVFVAFTIYSLY</sequence>
<feature type="compositionally biased region" description="Polar residues" evidence="1">
    <location>
        <begin position="171"/>
        <end position="180"/>
    </location>
</feature>
<protein>
    <recommendedName>
        <fullName evidence="5">Dynactin arp1 p25 subunit</fullName>
    </recommendedName>
</protein>